<feature type="region of interest" description="Disordered" evidence="1">
    <location>
        <begin position="1"/>
        <end position="51"/>
    </location>
</feature>
<dbReference type="RefSeq" id="WP_179829090.1">
    <property type="nucleotide sequence ID" value="NZ_JACCCO010000004.1"/>
</dbReference>
<dbReference type="AlphaFoldDB" id="A0A852VBL3"/>
<organism evidence="2 3">
    <name type="scientific">Streptosporangium sandarakinum</name>
    <dbReference type="NCBI Taxonomy" id="1260955"/>
    <lineage>
        <taxon>Bacteria</taxon>
        <taxon>Bacillati</taxon>
        <taxon>Actinomycetota</taxon>
        <taxon>Actinomycetes</taxon>
        <taxon>Streptosporangiales</taxon>
        <taxon>Streptosporangiaceae</taxon>
        <taxon>Streptosporangium</taxon>
    </lineage>
</organism>
<comment type="caution">
    <text evidence="2">The sequence shown here is derived from an EMBL/GenBank/DDBJ whole genome shotgun (WGS) entry which is preliminary data.</text>
</comment>
<name>A0A852VBL3_9ACTN</name>
<accession>A0A852VBL3</accession>
<dbReference type="Proteomes" id="UP000576393">
    <property type="component" value="Unassembled WGS sequence"/>
</dbReference>
<dbReference type="EMBL" id="JACCCO010000004">
    <property type="protein sequence ID" value="NYF44623.1"/>
    <property type="molecule type" value="Genomic_DNA"/>
</dbReference>
<proteinExistence type="predicted"/>
<gene>
    <name evidence="2" type="ORF">HDA43_006865</name>
</gene>
<reference evidence="2 3" key="1">
    <citation type="submission" date="2020-07" db="EMBL/GenBank/DDBJ databases">
        <title>Sequencing the genomes of 1000 actinobacteria strains.</title>
        <authorList>
            <person name="Klenk H.-P."/>
        </authorList>
    </citation>
    <scope>NUCLEOTIDE SEQUENCE [LARGE SCALE GENOMIC DNA]</scope>
    <source>
        <strain evidence="2 3">DSM 45763</strain>
    </source>
</reference>
<sequence length="93" mass="10289">MASRDVPGDSREACAGRHPAGRGLVGRFTQTHPWLAEPDGRAESDGPGGGEVVELRARVEDLERRLASLERPEPYDGVEVVSLDGRRSRRLRW</sequence>
<evidence type="ECO:0000256" key="1">
    <source>
        <dbReference type="SAM" id="MobiDB-lite"/>
    </source>
</evidence>
<evidence type="ECO:0000313" key="3">
    <source>
        <dbReference type="Proteomes" id="UP000576393"/>
    </source>
</evidence>
<protein>
    <submittedName>
        <fullName evidence="2">Uncharacterized protein</fullName>
    </submittedName>
</protein>
<feature type="compositionally biased region" description="Basic and acidic residues" evidence="1">
    <location>
        <begin position="1"/>
        <end position="15"/>
    </location>
</feature>
<evidence type="ECO:0000313" key="2">
    <source>
        <dbReference type="EMBL" id="NYF44623.1"/>
    </source>
</evidence>
<keyword evidence="3" id="KW-1185">Reference proteome</keyword>